<evidence type="ECO:0000256" key="1">
    <source>
        <dbReference type="SAM" id="Coils"/>
    </source>
</evidence>
<protein>
    <submittedName>
        <fullName evidence="2">Uncharacterized protein</fullName>
    </submittedName>
</protein>
<comment type="caution">
    <text evidence="2">The sequence shown here is derived from an EMBL/GenBank/DDBJ whole genome shotgun (WGS) entry which is preliminary data.</text>
</comment>
<accession>A0A1W0E461</accession>
<dbReference type="AlphaFoldDB" id="A0A1W0E461"/>
<name>A0A1W0E461_9MICR</name>
<gene>
    <name evidence="2" type="ORF">EHP00_495</name>
</gene>
<evidence type="ECO:0000313" key="2">
    <source>
        <dbReference type="EMBL" id="OQS54024.1"/>
    </source>
</evidence>
<sequence length="104" mass="12674">MSNNNKKLLDENIKLKQKMDQMLYMYNKIIQKAMQVKYYTFLEFEKMIDVIDNNIEVMENTLKNLHEVKESLEEQRENMHDKLKEKNIFNISFININNVKNIKK</sequence>
<feature type="coiled-coil region" evidence="1">
    <location>
        <begin position="48"/>
        <end position="85"/>
    </location>
</feature>
<dbReference type="VEuPathDB" id="MicrosporidiaDB:EHP00_495"/>
<organism evidence="2 3">
    <name type="scientific">Ecytonucleospora hepatopenaei</name>
    <dbReference type="NCBI Taxonomy" id="646526"/>
    <lineage>
        <taxon>Eukaryota</taxon>
        <taxon>Fungi</taxon>
        <taxon>Fungi incertae sedis</taxon>
        <taxon>Microsporidia</taxon>
        <taxon>Enterocytozoonidae</taxon>
        <taxon>Ecytonucleospora</taxon>
    </lineage>
</organism>
<dbReference type="EMBL" id="MNPJ01000023">
    <property type="protein sequence ID" value="OQS54024.1"/>
    <property type="molecule type" value="Genomic_DNA"/>
</dbReference>
<proteinExistence type="predicted"/>
<dbReference type="Proteomes" id="UP000192758">
    <property type="component" value="Unassembled WGS sequence"/>
</dbReference>
<reference evidence="2 3" key="1">
    <citation type="journal article" date="2017" name="Environ. Microbiol.">
        <title>Decay of the glycolytic pathway and adaptation to intranuclear parasitism within Enterocytozoonidae microsporidia.</title>
        <authorList>
            <person name="Wiredu Boakye D."/>
            <person name="Jaroenlak P."/>
            <person name="Prachumwat A."/>
            <person name="Williams T.A."/>
            <person name="Bateman K.S."/>
            <person name="Itsathitphaisarn O."/>
            <person name="Sritunyalucksana K."/>
            <person name="Paszkiewicz K.H."/>
            <person name="Moore K.A."/>
            <person name="Stentiford G.D."/>
            <person name="Williams B.A."/>
        </authorList>
    </citation>
    <scope>NUCLEOTIDE SEQUENCE [LARGE SCALE GENOMIC DNA]</scope>
    <source>
        <strain evidence="2 3">TH1</strain>
    </source>
</reference>
<evidence type="ECO:0000313" key="3">
    <source>
        <dbReference type="Proteomes" id="UP000192758"/>
    </source>
</evidence>
<keyword evidence="1" id="KW-0175">Coiled coil</keyword>
<keyword evidence="3" id="KW-1185">Reference proteome</keyword>